<keyword evidence="5" id="KW-0489">Methyltransferase</keyword>
<dbReference type="InterPro" id="IPR003759">
    <property type="entry name" value="Cbl-bd_cap"/>
</dbReference>
<dbReference type="GO" id="GO:0050667">
    <property type="term" value="P:homocysteine metabolic process"/>
    <property type="evidence" value="ECO:0007669"/>
    <property type="project" value="TreeGrafter"/>
</dbReference>
<dbReference type="GO" id="GO:0046872">
    <property type="term" value="F:metal ion binding"/>
    <property type="evidence" value="ECO:0007669"/>
    <property type="project" value="UniProtKB-KW"/>
</dbReference>
<feature type="domain" description="B12-binding" evidence="3">
    <location>
        <begin position="90"/>
        <end position="217"/>
    </location>
</feature>
<dbReference type="AlphaFoldDB" id="A0A644UV00"/>
<evidence type="ECO:0000256" key="2">
    <source>
        <dbReference type="ARBA" id="ARBA00023285"/>
    </source>
</evidence>
<dbReference type="Gene3D" id="3.40.50.280">
    <property type="entry name" value="Cobalamin-binding domain"/>
    <property type="match status" value="1"/>
</dbReference>
<reference evidence="5" key="1">
    <citation type="submission" date="2019-08" db="EMBL/GenBank/DDBJ databases">
        <authorList>
            <person name="Kucharzyk K."/>
            <person name="Murdoch R.W."/>
            <person name="Higgins S."/>
            <person name="Loffler F."/>
        </authorList>
    </citation>
    <scope>NUCLEOTIDE SEQUENCE</scope>
</reference>
<protein>
    <submittedName>
        <fullName evidence="5">Methionine synthase</fullName>
        <ecNumber evidence="5">2.1.1.13</ecNumber>
    </submittedName>
</protein>
<evidence type="ECO:0000256" key="1">
    <source>
        <dbReference type="ARBA" id="ARBA00022723"/>
    </source>
</evidence>
<sequence>MEGLILDDQLLNALADLDEEKTINLVKEYLSKGVSPLKVVELCQQGVEVVGKRYCNGEYYLSDLIMSEEILKEVMVILEPLITSDIPSNGMTIILGTIEGDIHDLGKNIIHYMLKSSGFKVVDLGVDVAPETFVQAVNQTKAPVLGISVLLSFCVSAVKKVVDLLMESGLRDQVKIIVGGYPVNEIVKDYTGVDYYTNDITKLFEICQMLKDELPIPEETS</sequence>
<keyword evidence="1" id="KW-0479">Metal-binding</keyword>
<name>A0A644UV00_9ZZZZ</name>
<feature type="domain" description="B12-binding N-terminal" evidence="4">
    <location>
        <begin position="1"/>
        <end position="90"/>
    </location>
</feature>
<dbReference type="GO" id="GO:0031419">
    <property type="term" value="F:cobalamin binding"/>
    <property type="evidence" value="ECO:0007669"/>
    <property type="project" value="InterPro"/>
</dbReference>
<evidence type="ECO:0000259" key="4">
    <source>
        <dbReference type="PROSITE" id="PS51337"/>
    </source>
</evidence>
<dbReference type="Gene3D" id="1.10.1240.10">
    <property type="entry name" value="Methionine synthase domain"/>
    <property type="match status" value="1"/>
</dbReference>
<dbReference type="GO" id="GO:0032259">
    <property type="term" value="P:methylation"/>
    <property type="evidence" value="ECO:0007669"/>
    <property type="project" value="UniProtKB-KW"/>
</dbReference>
<dbReference type="GO" id="GO:0005829">
    <property type="term" value="C:cytosol"/>
    <property type="evidence" value="ECO:0007669"/>
    <property type="project" value="TreeGrafter"/>
</dbReference>
<dbReference type="GO" id="GO:0046653">
    <property type="term" value="P:tetrahydrofolate metabolic process"/>
    <property type="evidence" value="ECO:0007669"/>
    <property type="project" value="TreeGrafter"/>
</dbReference>
<dbReference type="Pfam" id="PF02607">
    <property type="entry name" value="B12-binding_2"/>
    <property type="match status" value="1"/>
</dbReference>
<accession>A0A644UV00</accession>
<comment type="caution">
    <text evidence="5">The sequence shown here is derived from an EMBL/GenBank/DDBJ whole genome shotgun (WGS) entry which is preliminary data.</text>
</comment>
<proteinExistence type="predicted"/>
<dbReference type="Pfam" id="PF02310">
    <property type="entry name" value="B12-binding"/>
    <property type="match status" value="1"/>
</dbReference>
<keyword evidence="5" id="KW-0808">Transferase</keyword>
<dbReference type="InterPro" id="IPR006158">
    <property type="entry name" value="Cobalamin-bd"/>
</dbReference>
<gene>
    <name evidence="5" type="primary">metH_17</name>
    <name evidence="5" type="ORF">SDC9_28663</name>
</gene>
<dbReference type="SMART" id="SM01018">
    <property type="entry name" value="B12-binding_2"/>
    <property type="match status" value="1"/>
</dbReference>
<dbReference type="GO" id="GO:0008705">
    <property type="term" value="F:methionine synthase activity"/>
    <property type="evidence" value="ECO:0007669"/>
    <property type="project" value="UniProtKB-EC"/>
</dbReference>
<dbReference type="EMBL" id="VSSQ01000166">
    <property type="protein sequence ID" value="MPL82714.1"/>
    <property type="molecule type" value="Genomic_DNA"/>
</dbReference>
<dbReference type="InterPro" id="IPR036724">
    <property type="entry name" value="Cobalamin-bd_sf"/>
</dbReference>
<dbReference type="SUPFAM" id="SSF52242">
    <property type="entry name" value="Cobalamin (vitamin B12)-binding domain"/>
    <property type="match status" value="1"/>
</dbReference>
<dbReference type="SUPFAM" id="SSF47644">
    <property type="entry name" value="Methionine synthase domain"/>
    <property type="match status" value="1"/>
</dbReference>
<keyword evidence="2" id="KW-0170">Cobalt</keyword>
<evidence type="ECO:0000313" key="5">
    <source>
        <dbReference type="EMBL" id="MPL82714.1"/>
    </source>
</evidence>
<organism evidence="5">
    <name type="scientific">bioreactor metagenome</name>
    <dbReference type="NCBI Taxonomy" id="1076179"/>
    <lineage>
        <taxon>unclassified sequences</taxon>
        <taxon>metagenomes</taxon>
        <taxon>ecological metagenomes</taxon>
    </lineage>
</organism>
<dbReference type="PANTHER" id="PTHR45833">
    <property type="entry name" value="METHIONINE SYNTHASE"/>
    <property type="match status" value="1"/>
</dbReference>
<dbReference type="InterPro" id="IPR050554">
    <property type="entry name" value="Met_Synthase/Corrinoid"/>
</dbReference>
<dbReference type="PROSITE" id="PS51337">
    <property type="entry name" value="B12_BINDING_NTER"/>
    <property type="match status" value="1"/>
</dbReference>
<dbReference type="EC" id="2.1.1.13" evidence="5"/>
<dbReference type="PROSITE" id="PS51332">
    <property type="entry name" value="B12_BINDING"/>
    <property type="match status" value="1"/>
</dbReference>
<evidence type="ECO:0000259" key="3">
    <source>
        <dbReference type="PROSITE" id="PS51332"/>
    </source>
</evidence>
<dbReference type="PANTHER" id="PTHR45833:SF1">
    <property type="entry name" value="METHIONINE SYNTHASE"/>
    <property type="match status" value="1"/>
</dbReference>
<dbReference type="InterPro" id="IPR036594">
    <property type="entry name" value="Meth_synthase_dom"/>
</dbReference>